<sequence>MKFSSAALLLLSLLATGATANSFERKHIAARQGPNTVSSQHPADQTSAFNLTAWLVPITRAQAASMAGGKALLRPTGLPSGFPIKKNEHLMLIVGGYMYDIRQFNLLSIPQLSIVQAYIPWVDGNNDGTTPYNYNVKGYLGQLVPSLVGNLLQGANSQPGIFDPAHAAYKAVGSSTLTFNVDLGLPNLIDGPGLTTPVYISTFHRSKSTVLTVPFMRSVIEQPMIRSNEKNVCTKSMAFFNETFADTFHVRGDLQTFSTLTSSTLSFKNAQGISGTAQWITPANGQPCSSFA</sequence>
<reference evidence="2" key="3">
    <citation type="submission" date="2020-10" db="EMBL/GenBank/DDBJ databases">
        <authorList>
            <person name="Sedaghatjoo S."/>
        </authorList>
    </citation>
    <scope>NUCLEOTIDE SEQUENCE</scope>
    <source>
        <strain evidence="2">AZH3</strain>
    </source>
</reference>
<proteinExistence type="predicted"/>
<keyword evidence="1" id="KW-0732">Signal</keyword>
<feature type="chain" id="PRO_5044550349" evidence="1">
    <location>
        <begin position="21"/>
        <end position="292"/>
    </location>
</feature>
<evidence type="ECO:0000313" key="4">
    <source>
        <dbReference type="Proteomes" id="UP000077671"/>
    </source>
</evidence>
<dbReference type="Proteomes" id="UP000077671">
    <property type="component" value="Unassembled WGS sequence"/>
</dbReference>
<feature type="signal peptide" evidence="1">
    <location>
        <begin position="1"/>
        <end position="20"/>
    </location>
</feature>
<dbReference type="EMBL" id="LWDD02000046">
    <property type="protein sequence ID" value="KAE8264782.1"/>
    <property type="molecule type" value="Genomic_DNA"/>
</dbReference>
<name>A0A177VGM5_9BASI</name>
<organism evidence="3 4">
    <name type="scientific">Tilletia caries</name>
    <name type="common">wheat bunt fungus</name>
    <dbReference type="NCBI Taxonomy" id="13290"/>
    <lineage>
        <taxon>Eukaryota</taxon>
        <taxon>Fungi</taxon>
        <taxon>Dikarya</taxon>
        <taxon>Basidiomycota</taxon>
        <taxon>Ustilaginomycotina</taxon>
        <taxon>Exobasidiomycetes</taxon>
        <taxon>Tilletiales</taxon>
        <taxon>Tilletiaceae</taxon>
        <taxon>Tilletia</taxon>
    </lineage>
</organism>
<accession>A0A177VGM5</accession>
<dbReference type="AlphaFoldDB" id="A0A177VGM5"/>
<reference evidence="3" key="2">
    <citation type="journal article" date="2019" name="IMA Fungus">
        <title>Genome sequencing and comparison of five Tilletia species to identify candidate genes for the detection of regulated species infecting wheat.</title>
        <authorList>
            <person name="Nguyen H.D.T."/>
            <person name="Sultana T."/>
            <person name="Kesanakurti P."/>
            <person name="Hambleton S."/>
        </authorList>
    </citation>
    <scope>NUCLEOTIDE SEQUENCE</scope>
    <source>
        <strain evidence="3">DAOMC 238032</strain>
    </source>
</reference>
<reference evidence="3" key="1">
    <citation type="submission" date="2016-04" db="EMBL/GenBank/DDBJ databases">
        <authorList>
            <person name="Nguyen H.D."/>
            <person name="Kesanakurti P."/>
            <person name="Cullis J."/>
            <person name="Levesque C.A."/>
            <person name="Hambleton S."/>
        </authorList>
    </citation>
    <scope>NUCLEOTIDE SEQUENCE</scope>
    <source>
        <strain evidence="3">DAOMC 238032</strain>
    </source>
</reference>
<dbReference type="Proteomes" id="UP000836402">
    <property type="component" value="Unassembled WGS sequence"/>
</dbReference>
<evidence type="ECO:0000313" key="2">
    <source>
        <dbReference type="EMBL" id="CAD6907527.1"/>
    </source>
</evidence>
<comment type="caution">
    <text evidence="3">The sequence shown here is derived from an EMBL/GenBank/DDBJ whole genome shotgun (WGS) entry which is preliminary data.</text>
</comment>
<evidence type="ECO:0000256" key="1">
    <source>
        <dbReference type="SAM" id="SignalP"/>
    </source>
</evidence>
<gene>
    <name evidence="3" type="ORF">A4X03_0g716</name>
    <name evidence="2" type="ORF">JKIAZH3_G9541</name>
</gene>
<evidence type="ECO:0000313" key="5">
    <source>
        <dbReference type="Proteomes" id="UP000836402"/>
    </source>
</evidence>
<dbReference type="EMBL" id="CAJHJG010000960">
    <property type="protein sequence ID" value="CAD6907527.1"/>
    <property type="molecule type" value="Genomic_DNA"/>
</dbReference>
<evidence type="ECO:0000313" key="3">
    <source>
        <dbReference type="EMBL" id="KAE8264782.1"/>
    </source>
</evidence>
<keyword evidence="5" id="KW-1185">Reference proteome</keyword>
<protein>
    <submittedName>
        <fullName evidence="3">Uncharacterized protein</fullName>
    </submittedName>
</protein>